<dbReference type="EMBL" id="AEQP01000022">
    <property type="protein sequence ID" value="EFV93817.1"/>
    <property type="molecule type" value="Genomic_DNA"/>
</dbReference>
<dbReference type="HOGENOM" id="CLU_1330551_0_0_4"/>
<evidence type="ECO:0000256" key="3">
    <source>
        <dbReference type="ARBA" id="ARBA00023163"/>
    </source>
</evidence>
<dbReference type="GO" id="GO:0003677">
    <property type="term" value="F:DNA binding"/>
    <property type="evidence" value="ECO:0007669"/>
    <property type="project" value="UniProtKB-KW"/>
</dbReference>
<keyword evidence="2" id="KW-0238">DNA-binding</keyword>
<dbReference type="InterPro" id="IPR036388">
    <property type="entry name" value="WH-like_DNA-bd_sf"/>
</dbReference>
<dbReference type="InterPro" id="IPR023187">
    <property type="entry name" value="Tscrpt_reg_MarR-type_CS"/>
</dbReference>
<dbReference type="PROSITE" id="PS50995">
    <property type="entry name" value="HTH_MARR_2"/>
    <property type="match status" value="1"/>
</dbReference>
<reference evidence="6 7" key="1">
    <citation type="submission" date="2010-12" db="EMBL/GenBank/DDBJ databases">
        <authorList>
            <person name="Muzny D."/>
            <person name="Qin X."/>
            <person name="Deng J."/>
            <person name="Jiang H."/>
            <person name="Liu Y."/>
            <person name="Qu J."/>
            <person name="Song X.-Z."/>
            <person name="Zhang L."/>
            <person name="Thornton R."/>
            <person name="Coyle M."/>
            <person name="Francisco L."/>
            <person name="Jackson L."/>
            <person name="Javaid M."/>
            <person name="Korchina V."/>
            <person name="Kovar C."/>
            <person name="Mata R."/>
            <person name="Mathew T."/>
            <person name="Ngo R."/>
            <person name="Nguyen L."/>
            <person name="Nguyen N."/>
            <person name="Okwuonu G."/>
            <person name="Ongeri F."/>
            <person name="Pham C."/>
            <person name="Simmons D."/>
            <person name="Wilczek-Boney K."/>
            <person name="Hale W."/>
            <person name="Jakkamsetti A."/>
            <person name="Pham P."/>
            <person name="Ruth R."/>
            <person name="San Lucas F."/>
            <person name="Warren J."/>
            <person name="Zhang J."/>
            <person name="Zhao Z."/>
            <person name="Zhou C."/>
            <person name="Zhu D."/>
            <person name="Lee S."/>
            <person name="Bess C."/>
            <person name="Blankenburg K."/>
            <person name="Forbes L."/>
            <person name="Fu Q."/>
            <person name="Gubbala S."/>
            <person name="Hirani K."/>
            <person name="Jayaseelan J.C."/>
            <person name="Lara F."/>
            <person name="Munidasa M."/>
            <person name="Palculict T."/>
            <person name="Patil S."/>
            <person name="Pu L.-L."/>
            <person name="Saada N."/>
            <person name="Tang L."/>
            <person name="Weissenberger G."/>
            <person name="Zhu Y."/>
            <person name="Hemphill L."/>
            <person name="Shang Y."/>
            <person name="Youmans B."/>
            <person name="Ayvaz T."/>
            <person name="Ross M."/>
            <person name="Santibanez J."/>
            <person name="Aqrawi P."/>
            <person name="Gross S."/>
            <person name="Joshi V."/>
            <person name="Fowler G."/>
            <person name="Nazareth L."/>
            <person name="Reid J."/>
            <person name="Worley K."/>
            <person name="Petrosino J."/>
            <person name="Highlander S."/>
            <person name="Gibbs R."/>
        </authorList>
    </citation>
    <scope>NUCLEOTIDE SEQUENCE [LARGE SCALE GENOMIC DNA]</scope>
    <source>
        <strain evidence="6 7">ATCC 51599</strain>
    </source>
</reference>
<sequence length="206" mass="23238">MDMDAFTSTVALPDASVDAGTHPFSVLDAQPLPEGERHALKPRTIRLTPTRAPDPPIPAPDIAAPPPVTVRPSLTMALLQARESAMLFFRPSLNRHGLTEQQWRIIRVLRRYGELESHQLAELVCILKPSMTGVLQRMERDGLVQRRKPRHDQRRVYVSLSPAGQTCFNDMVDEVEDDYRRLEEKFGKEKVQALLALLDELSATQP</sequence>
<accession>E7RZ18</accession>
<dbReference type="eggNOG" id="COG1846">
    <property type="taxonomic scope" value="Bacteria"/>
</dbReference>
<dbReference type="InterPro" id="IPR012712">
    <property type="entry name" value="HpaR/FarR"/>
</dbReference>
<protein>
    <submittedName>
        <fullName evidence="6">Homoprotocatechuate degradation operon regulator, HpaR</fullName>
    </submittedName>
</protein>
<evidence type="ECO:0000256" key="2">
    <source>
        <dbReference type="ARBA" id="ARBA00023125"/>
    </source>
</evidence>
<feature type="region of interest" description="Disordered" evidence="4">
    <location>
        <begin position="47"/>
        <end position="66"/>
    </location>
</feature>
<dbReference type="SMART" id="SM00347">
    <property type="entry name" value="HTH_MARR"/>
    <property type="match status" value="1"/>
</dbReference>
<evidence type="ECO:0000256" key="1">
    <source>
        <dbReference type="ARBA" id="ARBA00023015"/>
    </source>
</evidence>
<dbReference type="GO" id="GO:0045892">
    <property type="term" value="P:negative regulation of DNA-templated transcription"/>
    <property type="evidence" value="ECO:0007669"/>
    <property type="project" value="InterPro"/>
</dbReference>
<keyword evidence="1" id="KW-0805">Transcription regulation</keyword>
<organism evidence="6 7">
    <name type="scientific">Lautropia mirabilis ATCC 51599</name>
    <dbReference type="NCBI Taxonomy" id="887898"/>
    <lineage>
        <taxon>Bacteria</taxon>
        <taxon>Pseudomonadati</taxon>
        <taxon>Pseudomonadota</taxon>
        <taxon>Betaproteobacteria</taxon>
        <taxon>Burkholderiales</taxon>
        <taxon>Burkholderiaceae</taxon>
        <taxon>Lautropia</taxon>
    </lineage>
</organism>
<dbReference type="Gene3D" id="1.10.10.10">
    <property type="entry name" value="Winged helix-like DNA-binding domain superfamily/Winged helix DNA-binding domain"/>
    <property type="match status" value="1"/>
</dbReference>
<keyword evidence="7" id="KW-1185">Reference proteome</keyword>
<dbReference type="PROSITE" id="PS01117">
    <property type="entry name" value="HTH_MARR_1"/>
    <property type="match status" value="1"/>
</dbReference>
<dbReference type="Proteomes" id="UP000011021">
    <property type="component" value="Unassembled WGS sequence"/>
</dbReference>
<evidence type="ECO:0000313" key="6">
    <source>
        <dbReference type="EMBL" id="EFV93817.1"/>
    </source>
</evidence>
<dbReference type="InterPro" id="IPR000835">
    <property type="entry name" value="HTH_MarR-typ"/>
</dbReference>
<evidence type="ECO:0000313" key="7">
    <source>
        <dbReference type="Proteomes" id="UP000011021"/>
    </source>
</evidence>
<comment type="caution">
    <text evidence="6">The sequence shown here is derived from an EMBL/GenBank/DDBJ whole genome shotgun (WGS) entry which is preliminary data.</text>
</comment>
<dbReference type="PANTHER" id="PTHR33164:SF13">
    <property type="entry name" value="4-HYDROXYPHENYLACETATE CATABOLISM PROTEIN"/>
    <property type="match status" value="1"/>
</dbReference>
<name>E7RZ18_9BURK</name>
<proteinExistence type="predicted"/>
<dbReference type="PANTHER" id="PTHR33164">
    <property type="entry name" value="TRANSCRIPTIONAL REGULATOR, MARR FAMILY"/>
    <property type="match status" value="1"/>
</dbReference>
<evidence type="ECO:0000256" key="4">
    <source>
        <dbReference type="SAM" id="MobiDB-lite"/>
    </source>
</evidence>
<dbReference type="STRING" id="887898.HMPREF0551_1932"/>
<dbReference type="InterPro" id="IPR036390">
    <property type="entry name" value="WH_DNA-bd_sf"/>
</dbReference>
<dbReference type="InterPro" id="IPR039422">
    <property type="entry name" value="MarR/SlyA-like"/>
</dbReference>
<dbReference type="GO" id="GO:0003700">
    <property type="term" value="F:DNA-binding transcription factor activity"/>
    <property type="evidence" value="ECO:0007669"/>
    <property type="project" value="InterPro"/>
</dbReference>
<evidence type="ECO:0000259" key="5">
    <source>
        <dbReference type="PROSITE" id="PS50995"/>
    </source>
</evidence>
<dbReference type="GO" id="GO:0006950">
    <property type="term" value="P:response to stress"/>
    <property type="evidence" value="ECO:0007669"/>
    <property type="project" value="TreeGrafter"/>
</dbReference>
<keyword evidence="3" id="KW-0804">Transcription</keyword>
<feature type="compositionally biased region" description="Pro residues" evidence="4">
    <location>
        <begin position="52"/>
        <end position="66"/>
    </location>
</feature>
<dbReference type="NCBIfam" id="TIGR02337">
    <property type="entry name" value="HpaR"/>
    <property type="match status" value="1"/>
</dbReference>
<gene>
    <name evidence="6" type="primary">hpaR</name>
    <name evidence="6" type="ORF">HMPREF0551_1932</name>
</gene>
<dbReference type="AlphaFoldDB" id="E7RZ18"/>
<dbReference type="Pfam" id="PF01047">
    <property type="entry name" value="MarR"/>
    <property type="match status" value="1"/>
</dbReference>
<dbReference type="SUPFAM" id="SSF46785">
    <property type="entry name" value="Winged helix' DNA-binding domain"/>
    <property type="match status" value="1"/>
</dbReference>
<feature type="domain" description="HTH marR-type" evidence="5">
    <location>
        <begin position="71"/>
        <end position="203"/>
    </location>
</feature>